<dbReference type="PANTHER" id="PTHR31984">
    <property type="entry name" value="TRANSPORTER, PUTATIVE (DUF179)-RELATED"/>
    <property type="match status" value="1"/>
</dbReference>
<gene>
    <name evidence="2" type="ORF">SEMRO_58_G033880.1</name>
</gene>
<keyword evidence="1" id="KW-0732">Signal</keyword>
<keyword evidence="3" id="KW-1185">Reference proteome</keyword>
<protein>
    <submittedName>
        <fullName evidence="2">Uncharacterized ACR, COG1678</fullName>
    </submittedName>
</protein>
<reference evidence="2" key="1">
    <citation type="submission" date="2020-06" db="EMBL/GenBank/DDBJ databases">
        <authorList>
            <consortium name="Plant Systems Biology data submission"/>
        </authorList>
    </citation>
    <scope>NUCLEOTIDE SEQUENCE</scope>
    <source>
        <strain evidence="2">D6</strain>
    </source>
</reference>
<sequence>MSTLHRWTASLALLAISLGQQTISIQSFTAPSSCGSAHHHQNGCRSASALYLSTTNPNVRFLGKGSHAVVRPGTVMVAPQDEFHHFYRQAAIFIYAMGEDEDTDEGRYMIRGAILDHPTPFTLGEMADSSLLEGIKDNPMAENLIHRGGDKGGDNVFMLHNQPEIGDGDMIGTSGVFQGGLQEALEACKQGKAKPEDFKFFFNFCQWTEEELESMLDDDPWIAVEVPADYVLSAEWDRSDCWKQLRNALRGDADDDDAEEDPYE</sequence>
<feature type="chain" id="PRO_5040230005" evidence="1">
    <location>
        <begin position="20"/>
        <end position="264"/>
    </location>
</feature>
<feature type="signal peptide" evidence="1">
    <location>
        <begin position="1"/>
        <end position="19"/>
    </location>
</feature>
<evidence type="ECO:0000313" key="2">
    <source>
        <dbReference type="EMBL" id="CAB9499335.1"/>
    </source>
</evidence>
<dbReference type="EMBL" id="CAICTM010000057">
    <property type="protein sequence ID" value="CAB9499335.1"/>
    <property type="molecule type" value="Genomic_DNA"/>
</dbReference>
<dbReference type="SUPFAM" id="SSF143456">
    <property type="entry name" value="VC0467-like"/>
    <property type="match status" value="1"/>
</dbReference>
<accession>A0A9N8DCM8</accession>
<dbReference type="PANTHER" id="PTHR31984:SF17">
    <property type="entry name" value="TRANSCRIPTIONAL REGULATOR"/>
    <property type="match status" value="1"/>
</dbReference>
<comment type="caution">
    <text evidence="2">The sequence shown here is derived from an EMBL/GenBank/DDBJ whole genome shotgun (WGS) entry which is preliminary data.</text>
</comment>
<dbReference type="OrthoDB" id="272750at2759"/>
<dbReference type="InterPro" id="IPR003774">
    <property type="entry name" value="AlgH-like"/>
</dbReference>
<evidence type="ECO:0000256" key="1">
    <source>
        <dbReference type="SAM" id="SignalP"/>
    </source>
</evidence>
<dbReference type="Proteomes" id="UP001153069">
    <property type="component" value="Unassembled WGS sequence"/>
</dbReference>
<organism evidence="2 3">
    <name type="scientific">Seminavis robusta</name>
    <dbReference type="NCBI Taxonomy" id="568900"/>
    <lineage>
        <taxon>Eukaryota</taxon>
        <taxon>Sar</taxon>
        <taxon>Stramenopiles</taxon>
        <taxon>Ochrophyta</taxon>
        <taxon>Bacillariophyta</taxon>
        <taxon>Bacillariophyceae</taxon>
        <taxon>Bacillariophycidae</taxon>
        <taxon>Naviculales</taxon>
        <taxon>Naviculaceae</taxon>
        <taxon>Seminavis</taxon>
    </lineage>
</organism>
<name>A0A9N8DCM8_9STRA</name>
<dbReference type="AlphaFoldDB" id="A0A9N8DCM8"/>
<dbReference type="Gene3D" id="3.40.1740.10">
    <property type="entry name" value="VC0467-like"/>
    <property type="match status" value="1"/>
</dbReference>
<evidence type="ECO:0000313" key="3">
    <source>
        <dbReference type="Proteomes" id="UP001153069"/>
    </source>
</evidence>
<proteinExistence type="predicted"/>
<dbReference type="Pfam" id="PF02622">
    <property type="entry name" value="DUF179"/>
    <property type="match status" value="1"/>
</dbReference>